<dbReference type="Gene3D" id="3.40.50.1820">
    <property type="entry name" value="alpha/beta hydrolase"/>
    <property type="match status" value="1"/>
</dbReference>
<dbReference type="Proteomes" id="UP000293764">
    <property type="component" value="Unassembled WGS sequence"/>
</dbReference>
<dbReference type="SUPFAM" id="SSF53474">
    <property type="entry name" value="alpha/beta-Hydrolases"/>
    <property type="match status" value="1"/>
</dbReference>
<dbReference type="OrthoDB" id="2987348at2"/>
<evidence type="ECO:0000313" key="3">
    <source>
        <dbReference type="EMBL" id="RYV50591.1"/>
    </source>
</evidence>
<name>A0A4Q5N3K6_9MICO</name>
<keyword evidence="1 3" id="KW-0378">Hydrolase</keyword>
<gene>
    <name evidence="3" type="ORF">EUA98_12630</name>
</gene>
<reference evidence="3 4" key="1">
    <citation type="submission" date="2019-01" db="EMBL/GenBank/DDBJ databases">
        <title>Novel species of Cellulomonas.</title>
        <authorList>
            <person name="Liu Q."/>
            <person name="Xin Y.-H."/>
        </authorList>
    </citation>
    <scope>NUCLEOTIDE SEQUENCE [LARGE SCALE GENOMIC DNA]</scope>
    <source>
        <strain evidence="3 4">HLT2-17</strain>
    </source>
</reference>
<comment type="caution">
    <text evidence="3">The sequence shown here is derived from an EMBL/GenBank/DDBJ whole genome shotgun (WGS) entry which is preliminary data.</text>
</comment>
<proteinExistence type="predicted"/>
<sequence>MNVDSSTVLMAGPWRHQFVPANAARFHVAIAGPDDRDAPLVVLLHGFPQFWWAWRHQIEALADAGYRVAAMDLRGTGASDKPPQGYDVPTLSRDVAGLIRSLGADRAVVVGQGLGGAVAWSMPVLQPGVTQAIAAVSAPHPLQMHTGLGGCMRPAAARHLAFFQLPYLPERALTRSDLVARVLREWGAPGWLDPETLGTYRSAARVPFAAHSAMEQMRWLVRSTPRPDGRRYLAAMRTPAEIPTLQLHGEDDRCLPASRAALRGSDIELAGSQHRFQLVPGAGHFLPEEAPVRVTAILRSWLAEVAPT</sequence>
<accession>A0A4Q5N3K6</accession>
<evidence type="ECO:0000313" key="4">
    <source>
        <dbReference type="Proteomes" id="UP000293764"/>
    </source>
</evidence>
<dbReference type="GO" id="GO:0016787">
    <property type="term" value="F:hydrolase activity"/>
    <property type="evidence" value="ECO:0007669"/>
    <property type="project" value="UniProtKB-KW"/>
</dbReference>
<dbReference type="PANTHER" id="PTHR43329">
    <property type="entry name" value="EPOXIDE HYDROLASE"/>
    <property type="match status" value="1"/>
</dbReference>
<dbReference type="PRINTS" id="PR00111">
    <property type="entry name" value="ABHYDROLASE"/>
</dbReference>
<feature type="domain" description="AB hydrolase-1" evidence="2">
    <location>
        <begin position="39"/>
        <end position="291"/>
    </location>
</feature>
<dbReference type="EMBL" id="SDWW01000030">
    <property type="protein sequence ID" value="RYV50591.1"/>
    <property type="molecule type" value="Genomic_DNA"/>
</dbReference>
<dbReference type="AlphaFoldDB" id="A0A4Q5N3K6"/>
<dbReference type="PRINTS" id="PR00412">
    <property type="entry name" value="EPOXHYDRLASE"/>
</dbReference>
<dbReference type="RefSeq" id="WP_130103052.1">
    <property type="nucleotide sequence ID" value="NZ_SDWW01000030.1"/>
</dbReference>
<evidence type="ECO:0000259" key="2">
    <source>
        <dbReference type="Pfam" id="PF00561"/>
    </source>
</evidence>
<evidence type="ECO:0000256" key="1">
    <source>
        <dbReference type="ARBA" id="ARBA00022801"/>
    </source>
</evidence>
<protein>
    <submittedName>
        <fullName evidence="3">Alpha/beta hydrolase</fullName>
    </submittedName>
</protein>
<organism evidence="3 4">
    <name type="scientific">Pengzhenrongella frigida</name>
    <dbReference type="NCBI Taxonomy" id="1259133"/>
    <lineage>
        <taxon>Bacteria</taxon>
        <taxon>Bacillati</taxon>
        <taxon>Actinomycetota</taxon>
        <taxon>Actinomycetes</taxon>
        <taxon>Micrococcales</taxon>
        <taxon>Pengzhenrongella</taxon>
    </lineage>
</organism>
<dbReference type="InterPro" id="IPR029058">
    <property type="entry name" value="AB_hydrolase_fold"/>
</dbReference>
<dbReference type="Pfam" id="PF00561">
    <property type="entry name" value="Abhydrolase_1"/>
    <property type="match status" value="1"/>
</dbReference>
<keyword evidence="4" id="KW-1185">Reference proteome</keyword>
<dbReference type="InterPro" id="IPR000073">
    <property type="entry name" value="AB_hydrolase_1"/>
</dbReference>
<dbReference type="InterPro" id="IPR000639">
    <property type="entry name" value="Epox_hydrolase-like"/>
</dbReference>